<reference evidence="4" key="1">
    <citation type="submission" date="2021-02" db="EMBL/GenBank/DDBJ databases">
        <authorList>
            <person name="Nowell W R."/>
        </authorList>
    </citation>
    <scope>NUCLEOTIDE SEQUENCE</scope>
    <source>
        <strain evidence="4">Ploen Becks lab</strain>
    </source>
</reference>
<gene>
    <name evidence="4" type="ORF">OXX778_LOCUS15493</name>
</gene>
<comment type="similarity">
    <text evidence="1">Belongs to the indoleamine 2,3-dioxygenase family.</text>
</comment>
<proteinExistence type="inferred from homology"/>
<name>A0A814FIP9_9BILA</name>
<dbReference type="AlphaFoldDB" id="A0A814FIP9"/>
<dbReference type="EMBL" id="CAJNOC010003437">
    <property type="protein sequence ID" value="CAF0982462.1"/>
    <property type="molecule type" value="Genomic_DNA"/>
</dbReference>
<evidence type="ECO:0000313" key="4">
    <source>
        <dbReference type="EMBL" id="CAF0982462.1"/>
    </source>
</evidence>
<dbReference type="SUPFAM" id="SSF140959">
    <property type="entry name" value="Indolic compounds 2,3-dioxygenase-like"/>
    <property type="match status" value="1"/>
</dbReference>
<dbReference type="Proteomes" id="UP000663879">
    <property type="component" value="Unassembled WGS sequence"/>
</dbReference>
<dbReference type="InterPro" id="IPR037217">
    <property type="entry name" value="Trp/Indoleamine_2_3_dOase-like"/>
</dbReference>
<keyword evidence="2" id="KW-0479">Metal-binding</keyword>
<dbReference type="GO" id="GO:0016702">
    <property type="term" value="F:oxidoreductase activity, acting on single donors with incorporation of molecular oxygen, incorporation of two atoms of oxygen"/>
    <property type="evidence" value="ECO:0007669"/>
    <property type="project" value="UniProtKB-ARBA"/>
</dbReference>
<evidence type="ECO:0000256" key="2">
    <source>
        <dbReference type="ARBA" id="ARBA00022723"/>
    </source>
</evidence>
<sequence>MYNSKFLTKFQIRNRKTYSTLVSNSIEVLKENDDHVSKNLSPFLSSTSRGFLPRIHPVLNIPNKYSILDEILNKMRWNQPDGSLGLIAKKQLSETIRHLPQYEVNDIDDKMVALALNRDYSFLTSAYLFEDCHHNYLNTKKIWFS</sequence>
<accession>A0A814FIP9</accession>
<organism evidence="4 5">
    <name type="scientific">Brachionus calyciflorus</name>
    <dbReference type="NCBI Taxonomy" id="104777"/>
    <lineage>
        <taxon>Eukaryota</taxon>
        <taxon>Metazoa</taxon>
        <taxon>Spiralia</taxon>
        <taxon>Gnathifera</taxon>
        <taxon>Rotifera</taxon>
        <taxon>Eurotatoria</taxon>
        <taxon>Monogononta</taxon>
        <taxon>Pseudotrocha</taxon>
        <taxon>Ploima</taxon>
        <taxon>Brachionidae</taxon>
        <taxon>Brachionus</taxon>
    </lineage>
</organism>
<dbReference type="PANTHER" id="PTHR28657">
    <property type="entry name" value="INDOLEAMINE 2,3-DIOXYGENASE"/>
    <property type="match status" value="1"/>
</dbReference>
<dbReference type="OrthoDB" id="10262710at2759"/>
<dbReference type="GO" id="GO:0046872">
    <property type="term" value="F:metal ion binding"/>
    <property type="evidence" value="ECO:0007669"/>
    <property type="project" value="UniProtKB-KW"/>
</dbReference>
<evidence type="ECO:0000313" key="5">
    <source>
        <dbReference type="Proteomes" id="UP000663879"/>
    </source>
</evidence>
<evidence type="ECO:0000256" key="1">
    <source>
        <dbReference type="ARBA" id="ARBA00007119"/>
    </source>
</evidence>
<comment type="caution">
    <text evidence="4">The sequence shown here is derived from an EMBL/GenBank/DDBJ whole genome shotgun (WGS) entry which is preliminary data.</text>
</comment>
<dbReference type="GO" id="GO:0020037">
    <property type="term" value="F:heme binding"/>
    <property type="evidence" value="ECO:0007669"/>
    <property type="project" value="InterPro"/>
</dbReference>
<evidence type="ECO:0000256" key="3">
    <source>
        <dbReference type="ARBA" id="ARBA00023004"/>
    </source>
</evidence>
<keyword evidence="5" id="KW-1185">Reference proteome</keyword>
<dbReference type="PANTHER" id="PTHR28657:SF3">
    <property type="entry name" value="INDOLEAMINE 2,3-DIOXYGENASE"/>
    <property type="match status" value="1"/>
</dbReference>
<keyword evidence="3" id="KW-0408">Iron</keyword>
<protein>
    <submittedName>
        <fullName evidence="4">Uncharacterized protein</fullName>
    </submittedName>
</protein>
<dbReference type="GO" id="GO:0019441">
    <property type="term" value="P:L-tryptophan catabolic process to kynurenine"/>
    <property type="evidence" value="ECO:0007669"/>
    <property type="project" value="InterPro"/>
</dbReference>
<dbReference type="InterPro" id="IPR000898">
    <property type="entry name" value="Indolamine_dOase"/>
</dbReference>